<dbReference type="EMBL" id="JAUJEB010000005">
    <property type="protein sequence ID" value="MDN5215024.1"/>
    <property type="molecule type" value="Genomic_DNA"/>
</dbReference>
<evidence type="ECO:0000313" key="10">
    <source>
        <dbReference type="Proteomes" id="UP001172083"/>
    </source>
</evidence>
<comment type="caution">
    <text evidence="9">The sequence shown here is derived from an EMBL/GenBank/DDBJ whole genome shotgun (WGS) entry which is preliminary data.</text>
</comment>
<dbReference type="Proteomes" id="UP001172083">
    <property type="component" value="Unassembled WGS sequence"/>
</dbReference>
<comment type="similarity">
    <text evidence="6">Belongs to the exbB/tolQ family.</text>
</comment>
<keyword evidence="10" id="KW-1185">Reference proteome</keyword>
<evidence type="ECO:0000259" key="8">
    <source>
        <dbReference type="Pfam" id="PF01618"/>
    </source>
</evidence>
<comment type="subcellular location">
    <subcellularLocation>
        <location evidence="1">Cell membrane</location>
        <topology evidence="1">Multi-pass membrane protein</topology>
    </subcellularLocation>
    <subcellularLocation>
        <location evidence="6">Membrane</location>
        <topology evidence="6">Multi-pass membrane protein</topology>
    </subcellularLocation>
</comment>
<sequence length="396" mass="45263">MKFKIPLVYSVIAGCIFGIVIFFFVVRSAYSKLETSIYNSKALSYLVNSDPALYSLLIKSNYVSITYDSLKKYEEQFAWRILLNTGILTSEDNEDDVGVLIAEPLHELIRNEDLQEVLDLTSLELITELLNNISDKNQDYGEWNENLLHGMAKCLANQPKAFENYEQAVSEEKPIEFAGSLAYWFPRGLTSRWGTIQKAKNLIELLFTHFHISEEFVDLTIRRPRGQENLEEYRQLREFIQTLLVAIGNDPSVEKARNKVVIYHGIMQFFMFIAFFIAFFFVVQKLLYNLGYVTISERSQRNLPKFFSWLLNTIPIMGFVGTIIGLMRALADADQIPLAVGNISTSLSISEVTETLSIAFTTTLMAFVMVIILGLINLSTQYFFVKDILDNDEQAS</sequence>
<keyword evidence="5 7" id="KW-0472">Membrane</keyword>
<dbReference type="RefSeq" id="WP_346760362.1">
    <property type="nucleotide sequence ID" value="NZ_JAUJEB010000005.1"/>
</dbReference>
<evidence type="ECO:0000256" key="3">
    <source>
        <dbReference type="ARBA" id="ARBA00022692"/>
    </source>
</evidence>
<organism evidence="9 10">
    <name type="scientific">Agaribacillus aureus</name>
    <dbReference type="NCBI Taxonomy" id="3051825"/>
    <lineage>
        <taxon>Bacteria</taxon>
        <taxon>Pseudomonadati</taxon>
        <taxon>Bacteroidota</taxon>
        <taxon>Cytophagia</taxon>
        <taxon>Cytophagales</taxon>
        <taxon>Splendidivirgaceae</taxon>
        <taxon>Agaribacillus</taxon>
    </lineage>
</organism>
<feature type="domain" description="MotA/TolQ/ExbB proton channel" evidence="8">
    <location>
        <begin position="302"/>
        <end position="373"/>
    </location>
</feature>
<dbReference type="InterPro" id="IPR002898">
    <property type="entry name" value="MotA_ExbB_proton_chnl"/>
</dbReference>
<keyword evidence="3 7" id="KW-0812">Transmembrane</keyword>
<feature type="transmembrane region" description="Helical" evidence="7">
    <location>
        <begin position="356"/>
        <end position="376"/>
    </location>
</feature>
<proteinExistence type="inferred from homology"/>
<evidence type="ECO:0000256" key="2">
    <source>
        <dbReference type="ARBA" id="ARBA00022475"/>
    </source>
</evidence>
<name>A0ABT8LB80_9BACT</name>
<reference evidence="9" key="1">
    <citation type="submission" date="2023-06" db="EMBL/GenBank/DDBJ databases">
        <title>Genomic of Agaribacillus aureum.</title>
        <authorList>
            <person name="Wang G."/>
        </authorList>
    </citation>
    <scope>NUCLEOTIDE SEQUENCE</scope>
    <source>
        <strain evidence="9">BMA12</strain>
    </source>
</reference>
<protein>
    <submittedName>
        <fullName evidence="9">MotA/TolQ/ExbB proton channel family protein</fullName>
    </submittedName>
</protein>
<keyword evidence="4 7" id="KW-1133">Transmembrane helix</keyword>
<evidence type="ECO:0000313" key="9">
    <source>
        <dbReference type="EMBL" id="MDN5215024.1"/>
    </source>
</evidence>
<keyword evidence="6" id="KW-0653">Protein transport</keyword>
<evidence type="ECO:0000256" key="6">
    <source>
        <dbReference type="RuleBase" id="RU004057"/>
    </source>
</evidence>
<feature type="transmembrane region" description="Helical" evidence="7">
    <location>
        <begin position="261"/>
        <end position="288"/>
    </location>
</feature>
<feature type="transmembrane region" description="Helical" evidence="7">
    <location>
        <begin position="7"/>
        <end position="26"/>
    </location>
</feature>
<keyword evidence="2" id="KW-1003">Cell membrane</keyword>
<keyword evidence="6" id="KW-0813">Transport</keyword>
<gene>
    <name evidence="9" type="ORF">QQ020_23285</name>
</gene>
<evidence type="ECO:0000256" key="7">
    <source>
        <dbReference type="SAM" id="Phobius"/>
    </source>
</evidence>
<accession>A0ABT8LB80</accession>
<feature type="transmembrane region" description="Helical" evidence="7">
    <location>
        <begin position="309"/>
        <end position="331"/>
    </location>
</feature>
<dbReference type="Pfam" id="PF01618">
    <property type="entry name" value="MotA_ExbB"/>
    <property type="match status" value="1"/>
</dbReference>
<dbReference type="PROSITE" id="PS51257">
    <property type="entry name" value="PROKAR_LIPOPROTEIN"/>
    <property type="match status" value="1"/>
</dbReference>
<evidence type="ECO:0000256" key="1">
    <source>
        <dbReference type="ARBA" id="ARBA00004651"/>
    </source>
</evidence>
<evidence type="ECO:0000256" key="4">
    <source>
        <dbReference type="ARBA" id="ARBA00022989"/>
    </source>
</evidence>
<evidence type="ECO:0000256" key="5">
    <source>
        <dbReference type="ARBA" id="ARBA00023136"/>
    </source>
</evidence>